<organism evidence="1 2">
    <name type="scientific">Rotaria magnacalcarata</name>
    <dbReference type="NCBI Taxonomy" id="392030"/>
    <lineage>
        <taxon>Eukaryota</taxon>
        <taxon>Metazoa</taxon>
        <taxon>Spiralia</taxon>
        <taxon>Gnathifera</taxon>
        <taxon>Rotifera</taxon>
        <taxon>Eurotatoria</taxon>
        <taxon>Bdelloidea</taxon>
        <taxon>Philodinida</taxon>
        <taxon>Philodinidae</taxon>
        <taxon>Rotaria</taxon>
    </lineage>
</organism>
<comment type="caution">
    <text evidence="1">The sequence shown here is derived from an EMBL/GenBank/DDBJ whole genome shotgun (WGS) entry which is preliminary data.</text>
</comment>
<dbReference type="Proteomes" id="UP000681967">
    <property type="component" value="Unassembled WGS sequence"/>
</dbReference>
<evidence type="ECO:0000313" key="2">
    <source>
        <dbReference type="Proteomes" id="UP000681967"/>
    </source>
</evidence>
<proteinExistence type="predicted"/>
<gene>
    <name evidence="1" type="ORF">BYL167_LOCUS37049</name>
</gene>
<name>A0A8S2XZY7_9BILA</name>
<accession>A0A8S2XZY7</accession>
<evidence type="ECO:0000313" key="1">
    <source>
        <dbReference type="EMBL" id="CAF4524572.1"/>
    </source>
</evidence>
<dbReference type="AlphaFoldDB" id="A0A8S2XZY7"/>
<reference evidence="1" key="1">
    <citation type="submission" date="2021-02" db="EMBL/GenBank/DDBJ databases">
        <authorList>
            <person name="Nowell W R."/>
        </authorList>
    </citation>
    <scope>NUCLEOTIDE SEQUENCE</scope>
</reference>
<feature type="non-terminal residue" evidence="1">
    <location>
        <position position="1"/>
    </location>
</feature>
<sequence>AQVNNNNNGTVDSNLILPEDLFEIRVRAVSIPPVLSYVEREAGDASLFSSYSIFANGYTFNISNINGQFGKIIAQ</sequence>
<protein>
    <submittedName>
        <fullName evidence="1">Uncharacterized protein</fullName>
    </submittedName>
</protein>
<dbReference type="EMBL" id="CAJOBH010082696">
    <property type="protein sequence ID" value="CAF4524572.1"/>
    <property type="molecule type" value="Genomic_DNA"/>
</dbReference>